<feature type="transmembrane region" description="Helical" evidence="1">
    <location>
        <begin position="45"/>
        <end position="62"/>
    </location>
</feature>
<dbReference type="HOGENOM" id="CLU_120348_0_0_11"/>
<keyword evidence="1" id="KW-0812">Transmembrane</keyword>
<dbReference type="eggNOG" id="ENOG5032TMC">
    <property type="taxonomic scope" value="Bacteria"/>
</dbReference>
<feature type="transmembrane region" description="Helical" evidence="1">
    <location>
        <begin position="21"/>
        <end position="39"/>
    </location>
</feature>
<feature type="transmembrane region" description="Helical" evidence="1">
    <location>
        <begin position="171"/>
        <end position="192"/>
    </location>
</feature>
<dbReference type="AlphaFoldDB" id="C5BX18"/>
<evidence type="ECO:0000313" key="3">
    <source>
        <dbReference type="Proteomes" id="UP000007962"/>
    </source>
</evidence>
<keyword evidence="1" id="KW-1133">Transmembrane helix</keyword>
<dbReference type="RefSeq" id="WP_012725473.1">
    <property type="nucleotide sequence ID" value="NC_012669.1"/>
</dbReference>
<sequence>MTVAQGAGRRRTAWLGRRWPTAAGIVMAASLAAAFWVGFADLRDLAQILTAAGLVYLGAGALRRRAAAWPLFAMTFVLIGIGFAVPGFDPTLWMSGIAVALLVYGLARGALRPPWGMPLQAGVMVLIVALVVVAAWVGQPWAGVLVGVGLLAHAGWDVYHHRTRRVVASSMAEFCCVLDTLVGVALIVTSLVA</sequence>
<evidence type="ECO:0000313" key="2">
    <source>
        <dbReference type="EMBL" id="ACQ78693.1"/>
    </source>
</evidence>
<accession>C5BX18</accession>
<keyword evidence="1" id="KW-0472">Membrane</keyword>
<organism evidence="2 3">
    <name type="scientific">Beutenbergia cavernae (strain ATCC BAA-8 / DSM 12333 / CCUG 43141 / JCM 11478 / NBRC 16432 / NCIMB 13614 / HKI 0122)</name>
    <dbReference type="NCBI Taxonomy" id="471853"/>
    <lineage>
        <taxon>Bacteria</taxon>
        <taxon>Bacillati</taxon>
        <taxon>Actinomycetota</taxon>
        <taxon>Actinomycetes</taxon>
        <taxon>Micrococcales</taxon>
        <taxon>Beutenbergiaceae</taxon>
        <taxon>Beutenbergia</taxon>
    </lineage>
</organism>
<feature type="transmembrane region" description="Helical" evidence="1">
    <location>
        <begin position="119"/>
        <end position="136"/>
    </location>
</feature>
<dbReference type="OrthoDB" id="3830457at2"/>
<name>C5BX18_BEUC1</name>
<feature type="transmembrane region" description="Helical" evidence="1">
    <location>
        <begin position="142"/>
        <end position="159"/>
    </location>
</feature>
<reference evidence="2 3" key="1">
    <citation type="journal article" date="2009" name="Stand. Genomic Sci.">
        <title>Complete genome sequence of Beutenbergia cavernae type strain (HKI 0122).</title>
        <authorList>
            <person name="Land M."/>
            <person name="Pukall R."/>
            <person name="Abt B."/>
            <person name="Goker M."/>
            <person name="Rohde M."/>
            <person name="Glavina Del Rio T."/>
            <person name="Tice H."/>
            <person name="Copeland A."/>
            <person name="Cheng J.F."/>
            <person name="Lucas S."/>
            <person name="Chen F."/>
            <person name="Nolan M."/>
            <person name="Bruce D."/>
            <person name="Goodwin L."/>
            <person name="Pitluck S."/>
            <person name="Ivanova N."/>
            <person name="Mavromatis K."/>
            <person name="Ovchinnikova G."/>
            <person name="Pati A."/>
            <person name="Chen A."/>
            <person name="Palaniappan K."/>
            <person name="Hauser L."/>
            <person name="Chang Y.J."/>
            <person name="Jefferies C.C."/>
            <person name="Saunders E."/>
            <person name="Brettin T."/>
            <person name="Detter J.C."/>
            <person name="Han C."/>
            <person name="Chain P."/>
            <person name="Bristow J."/>
            <person name="Eisen J.A."/>
            <person name="Markowitz V."/>
            <person name="Hugenholtz P."/>
            <person name="Kyrpides N.C."/>
            <person name="Klenk H.P."/>
            <person name="Lapidus A."/>
        </authorList>
    </citation>
    <scope>NUCLEOTIDE SEQUENCE [LARGE SCALE GENOMIC DNA]</scope>
    <source>
        <strain evidence="3">ATCC BAA-8 / DSM 12333 / NBRC 16432</strain>
    </source>
</reference>
<evidence type="ECO:0000256" key="1">
    <source>
        <dbReference type="SAM" id="Phobius"/>
    </source>
</evidence>
<dbReference type="Proteomes" id="UP000007962">
    <property type="component" value="Chromosome"/>
</dbReference>
<dbReference type="STRING" id="471853.Bcav_0430"/>
<feature type="transmembrane region" description="Helical" evidence="1">
    <location>
        <begin position="67"/>
        <end position="85"/>
    </location>
</feature>
<protein>
    <submittedName>
        <fullName evidence="2">Uncharacterized protein</fullName>
    </submittedName>
</protein>
<feature type="transmembrane region" description="Helical" evidence="1">
    <location>
        <begin position="91"/>
        <end position="107"/>
    </location>
</feature>
<keyword evidence="3" id="KW-1185">Reference proteome</keyword>
<gene>
    <name evidence="2" type="ordered locus">Bcav_0430</name>
</gene>
<dbReference type="EMBL" id="CP001618">
    <property type="protein sequence ID" value="ACQ78693.1"/>
    <property type="molecule type" value="Genomic_DNA"/>
</dbReference>
<dbReference type="KEGG" id="bcv:Bcav_0430"/>
<proteinExistence type="predicted"/>